<dbReference type="Pfam" id="PF13920">
    <property type="entry name" value="zf-C3HC4_3"/>
    <property type="match status" value="1"/>
</dbReference>
<dbReference type="GO" id="GO:0008270">
    <property type="term" value="F:zinc ion binding"/>
    <property type="evidence" value="ECO:0007669"/>
    <property type="project" value="UniProtKB-KW"/>
</dbReference>
<keyword evidence="1" id="KW-0862">Zinc</keyword>
<dbReference type="InterPro" id="IPR001841">
    <property type="entry name" value="Znf_RING"/>
</dbReference>
<evidence type="ECO:0000256" key="1">
    <source>
        <dbReference type="PROSITE-ProRule" id="PRU00175"/>
    </source>
</evidence>
<evidence type="ECO:0000259" key="3">
    <source>
        <dbReference type="PROSITE" id="PS50089"/>
    </source>
</evidence>
<dbReference type="InterPro" id="IPR013083">
    <property type="entry name" value="Znf_RING/FYVE/PHD"/>
</dbReference>
<dbReference type="Proteomes" id="UP000822688">
    <property type="component" value="Chromosome V"/>
</dbReference>
<keyword evidence="1" id="KW-0479">Metal-binding</keyword>
<protein>
    <recommendedName>
        <fullName evidence="3">RING-type domain-containing protein</fullName>
    </recommendedName>
</protein>
<evidence type="ECO:0000256" key="2">
    <source>
        <dbReference type="SAM" id="MobiDB-lite"/>
    </source>
</evidence>
<accession>A0A8T0HSD7</accession>
<dbReference type="PROSITE" id="PS50089">
    <property type="entry name" value="ZF_RING_2"/>
    <property type="match status" value="1"/>
</dbReference>
<feature type="region of interest" description="Disordered" evidence="2">
    <location>
        <begin position="1"/>
        <end position="20"/>
    </location>
</feature>
<evidence type="ECO:0000313" key="5">
    <source>
        <dbReference type="Proteomes" id="UP000822688"/>
    </source>
</evidence>
<gene>
    <name evidence="4" type="ORF">KC19_VG222300</name>
</gene>
<dbReference type="Gene3D" id="3.30.40.10">
    <property type="entry name" value="Zinc/RING finger domain, C3HC4 (zinc finger)"/>
    <property type="match status" value="1"/>
</dbReference>
<reference evidence="4" key="1">
    <citation type="submission" date="2020-06" db="EMBL/GenBank/DDBJ databases">
        <title>WGS assembly of Ceratodon purpureus strain R40.</title>
        <authorList>
            <person name="Carey S.B."/>
            <person name="Jenkins J."/>
            <person name="Shu S."/>
            <person name="Lovell J.T."/>
            <person name="Sreedasyam A."/>
            <person name="Maumus F."/>
            <person name="Tiley G.P."/>
            <person name="Fernandez-Pozo N."/>
            <person name="Barry K."/>
            <person name="Chen C."/>
            <person name="Wang M."/>
            <person name="Lipzen A."/>
            <person name="Daum C."/>
            <person name="Saski C.A."/>
            <person name="Payton A.C."/>
            <person name="Mcbreen J.C."/>
            <person name="Conrad R.E."/>
            <person name="Kollar L.M."/>
            <person name="Olsson S."/>
            <person name="Huttunen S."/>
            <person name="Landis J.B."/>
            <person name="Wickett N.J."/>
            <person name="Johnson M.G."/>
            <person name="Rensing S.A."/>
            <person name="Grimwood J."/>
            <person name="Schmutz J."/>
            <person name="Mcdaniel S.F."/>
        </authorList>
    </citation>
    <scope>NUCLEOTIDE SEQUENCE</scope>
    <source>
        <strain evidence="4">R40</strain>
    </source>
</reference>
<evidence type="ECO:0000313" key="4">
    <source>
        <dbReference type="EMBL" id="KAG0573930.1"/>
    </source>
</evidence>
<organism evidence="4 5">
    <name type="scientific">Ceratodon purpureus</name>
    <name type="common">Fire moss</name>
    <name type="synonym">Dicranum purpureum</name>
    <dbReference type="NCBI Taxonomy" id="3225"/>
    <lineage>
        <taxon>Eukaryota</taxon>
        <taxon>Viridiplantae</taxon>
        <taxon>Streptophyta</taxon>
        <taxon>Embryophyta</taxon>
        <taxon>Bryophyta</taxon>
        <taxon>Bryophytina</taxon>
        <taxon>Bryopsida</taxon>
        <taxon>Dicranidae</taxon>
        <taxon>Pseudoditrichales</taxon>
        <taxon>Ditrichaceae</taxon>
        <taxon>Ceratodon</taxon>
    </lineage>
</organism>
<proteinExistence type="predicted"/>
<dbReference type="AlphaFoldDB" id="A0A8T0HSD7"/>
<name>A0A8T0HSD7_CERPU</name>
<keyword evidence="5" id="KW-1185">Reference proteome</keyword>
<feature type="domain" description="RING-type" evidence="3">
    <location>
        <begin position="54"/>
        <end position="89"/>
    </location>
</feature>
<dbReference type="SUPFAM" id="SSF57850">
    <property type="entry name" value="RING/U-box"/>
    <property type="match status" value="1"/>
</dbReference>
<comment type="caution">
    <text evidence="4">The sequence shown here is derived from an EMBL/GenBank/DDBJ whole genome shotgun (WGS) entry which is preliminary data.</text>
</comment>
<dbReference type="EMBL" id="CM026426">
    <property type="protein sequence ID" value="KAG0573930.1"/>
    <property type="molecule type" value="Genomic_DNA"/>
</dbReference>
<keyword evidence="1" id="KW-0863">Zinc-finger</keyword>
<sequence>MPGASKGDSTSPSVDLGWENECGPLNGSHSSETNLCLETRLASLEEHENPPSNCHMCKKKLSSVKLKACDHDMFCFSCIVGLTTCPICNTMTDG</sequence>